<evidence type="ECO:0000313" key="3">
    <source>
        <dbReference type="Proteomes" id="UP000039021"/>
    </source>
</evidence>
<organism evidence="2 3">
    <name type="scientific">Mycobacterium tuberculosis</name>
    <dbReference type="NCBI Taxonomy" id="1773"/>
    <lineage>
        <taxon>Bacteria</taxon>
        <taxon>Bacillati</taxon>
        <taxon>Actinomycetota</taxon>
        <taxon>Actinomycetes</taxon>
        <taxon>Mycobacteriales</taxon>
        <taxon>Mycobacteriaceae</taxon>
        <taxon>Mycobacterium</taxon>
        <taxon>Mycobacterium tuberculosis complex</taxon>
    </lineage>
</organism>
<evidence type="ECO:0000313" key="2">
    <source>
        <dbReference type="EMBL" id="COY52747.1"/>
    </source>
</evidence>
<comment type="caution">
    <text evidence="2">The sequence shown here is derived from an EMBL/GenBank/DDBJ whole genome shotgun (WGS) entry which is preliminary data.</text>
</comment>
<feature type="region of interest" description="Disordered" evidence="1">
    <location>
        <begin position="1"/>
        <end position="23"/>
    </location>
</feature>
<feature type="region of interest" description="Disordered" evidence="1">
    <location>
        <begin position="54"/>
        <end position="79"/>
    </location>
</feature>
<feature type="compositionally biased region" description="Polar residues" evidence="1">
    <location>
        <begin position="55"/>
        <end position="68"/>
    </location>
</feature>
<dbReference type="AlphaFoldDB" id="A0A0T9YT34"/>
<sequence length="93" mass="9751">MIGEPSSEGRQSIPANLSGSFEPNRAETSFCFSVSTLTQNRPLASMACQDRDTLVGQNSTNGGSNDSAANDWHANPTGTSSCTVVMTVIPVQN</sequence>
<name>A0A0T9YT34_MYCTX</name>
<proteinExistence type="predicted"/>
<accession>A0A0T9YT34</accession>
<dbReference type="Proteomes" id="UP000039021">
    <property type="component" value="Unassembled WGS sequence"/>
</dbReference>
<gene>
    <name evidence="2" type="ORF">ERS007739_02748</name>
</gene>
<feature type="compositionally biased region" description="Polar residues" evidence="1">
    <location>
        <begin position="8"/>
        <end position="23"/>
    </location>
</feature>
<protein>
    <submittedName>
        <fullName evidence="2">Uncharacterized protein</fullName>
    </submittedName>
</protein>
<dbReference type="EMBL" id="CSBK01001306">
    <property type="protein sequence ID" value="COY52747.1"/>
    <property type="molecule type" value="Genomic_DNA"/>
</dbReference>
<reference evidence="3" key="1">
    <citation type="submission" date="2015-03" db="EMBL/GenBank/DDBJ databases">
        <authorList>
            <consortium name="Pathogen Informatics"/>
        </authorList>
    </citation>
    <scope>NUCLEOTIDE SEQUENCE [LARGE SCALE GENOMIC DNA]</scope>
    <source>
        <strain evidence="3">N09902308</strain>
    </source>
</reference>
<evidence type="ECO:0000256" key="1">
    <source>
        <dbReference type="SAM" id="MobiDB-lite"/>
    </source>
</evidence>